<dbReference type="KEGG" id="bby:CY96_04130"/>
<evidence type="ECO:0000256" key="1">
    <source>
        <dbReference type="ARBA" id="ARBA00022729"/>
    </source>
</evidence>
<accession>A0A9W3L736</accession>
<feature type="region of interest" description="Disordered" evidence="2">
    <location>
        <begin position="24"/>
        <end position="59"/>
    </location>
</feature>
<evidence type="ECO:0000313" key="5">
    <source>
        <dbReference type="EMBL" id="AHX17213.1"/>
    </source>
</evidence>
<reference evidence="5 6" key="1">
    <citation type="submission" date="2014-03" db="EMBL/GenBank/DDBJ databases">
        <title>The Complete Genome Sequence of Bacillus bombyseptieus.</title>
        <authorList>
            <person name="Cheng T."/>
            <person name="Lin P."/>
            <person name="Jin S."/>
            <person name="Wu Y."/>
            <person name="Fu B."/>
            <person name="Long R."/>
            <person name="Liu D."/>
            <person name="Guo Y."/>
            <person name="Peng L."/>
            <person name="Xia Q."/>
        </authorList>
    </citation>
    <scope>NUCLEOTIDE SEQUENCE [LARGE SCALE GENOMIC DNA]</scope>
    <source>
        <strain evidence="6">wang</strain>
    </source>
</reference>
<protein>
    <recommendedName>
        <fullName evidence="4">DUF4352 domain-containing protein</fullName>
    </recommendedName>
</protein>
<dbReference type="InterPro" id="IPR029050">
    <property type="entry name" value="Immunoprotect_excell_Ig-like"/>
</dbReference>
<dbReference type="Gene3D" id="2.60.40.1240">
    <property type="match status" value="1"/>
</dbReference>
<keyword evidence="1 3" id="KW-0732">Signal</keyword>
<feature type="chain" id="PRO_5040809795" description="DUF4352 domain-containing protein" evidence="3">
    <location>
        <begin position="21"/>
        <end position="181"/>
    </location>
</feature>
<evidence type="ECO:0000256" key="2">
    <source>
        <dbReference type="SAM" id="MobiDB-lite"/>
    </source>
</evidence>
<dbReference type="PROSITE" id="PS51257">
    <property type="entry name" value="PROKAR_LIPOPROTEIN"/>
    <property type="match status" value="1"/>
</dbReference>
<sequence length="181" mass="19968">MNKKLLAPLLCSTFLFGVSACGSHDAPAKNEQATSKKTENDKLSSKDSQKELPTNVDSSDVYMSMGSAESLDVIGTGEVKAQGVFKVLDIAVYNRKEEPITLDINNFKLIDGFGREYHISNEYQSVLKAANTSTFKFGIVSPDEHSDGNIVFDVPKNTRGLTLKFNNDKLDKELQLKVELE</sequence>
<dbReference type="InterPro" id="IPR029051">
    <property type="entry name" value="DUF4352"/>
</dbReference>
<evidence type="ECO:0000313" key="6">
    <source>
        <dbReference type="Proteomes" id="UP000031778"/>
    </source>
</evidence>
<dbReference type="Proteomes" id="UP000031778">
    <property type="component" value="Chromosome"/>
</dbReference>
<evidence type="ECO:0000259" key="4">
    <source>
        <dbReference type="Pfam" id="PF11611"/>
    </source>
</evidence>
<name>A0A9W3L736_9BACI</name>
<gene>
    <name evidence="5" type="ORF">CY96_04130</name>
</gene>
<organism evidence="5 6">
    <name type="scientific">Bacillus bombysepticus str. Wang</name>
    <dbReference type="NCBI Taxonomy" id="1330043"/>
    <lineage>
        <taxon>Bacteria</taxon>
        <taxon>Bacillati</taxon>
        <taxon>Bacillota</taxon>
        <taxon>Bacilli</taxon>
        <taxon>Bacillales</taxon>
        <taxon>Bacillaceae</taxon>
        <taxon>Bacillus</taxon>
        <taxon>Bacillus cereus group</taxon>
    </lineage>
</organism>
<evidence type="ECO:0000256" key="3">
    <source>
        <dbReference type="SAM" id="SignalP"/>
    </source>
</evidence>
<dbReference type="RefSeq" id="WP_003312697.1">
    <property type="nucleotide sequence ID" value="NZ_CP007512.1"/>
</dbReference>
<feature type="compositionally biased region" description="Basic and acidic residues" evidence="2">
    <location>
        <begin position="34"/>
        <end position="50"/>
    </location>
</feature>
<feature type="signal peptide" evidence="3">
    <location>
        <begin position="1"/>
        <end position="20"/>
    </location>
</feature>
<keyword evidence="6" id="KW-1185">Reference proteome</keyword>
<dbReference type="Pfam" id="PF11611">
    <property type="entry name" value="DUF4352"/>
    <property type="match status" value="1"/>
</dbReference>
<dbReference type="AlphaFoldDB" id="A0A9W3L736"/>
<feature type="domain" description="DUF4352" evidence="4">
    <location>
        <begin position="73"/>
        <end position="168"/>
    </location>
</feature>
<dbReference type="EMBL" id="CP007512">
    <property type="protein sequence ID" value="AHX17213.1"/>
    <property type="molecule type" value="Genomic_DNA"/>
</dbReference>
<proteinExistence type="predicted"/>